<dbReference type="AlphaFoldDB" id="A0A848N899"/>
<dbReference type="RefSeq" id="WP_169321879.1">
    <property type="nucleotide sequence ID" value="NZ_JABCJF010000007.1"/>
</dbReference>
<comment type="caution">
    <text evidence="2">The sequence shown here is derived from an EMBL/GenBank/DDBJ whole genome shotgun (WGS) entry which is preliminary data.</text>
</comment>
<dbReference type="Proteomes" id="UP000548067">
    <property type="component" value="Unassembled WGS sequence"/>
</dbReference>
<proteinExistence type="predicted"/>
<evidence type="ECO:0000313" key="3">
    <source>
        <dbReference type="Proteomes" id="UP000548067"/>
    </source>
</evidence>
<reference evidence="2 3" key="1">
    <citation type="submission" date="2020-04" db="EMBL/GenBank/DDBJ databases">
        <title>Genome analysis and antimicrobial resistance characteristics of Chryseobacterium aquaticum isolated from farmed salmonids.</title>
        <authorList>
            <person name="Saticioglu I.B."/>
            <person name="Duman M."/>
            <person name="Altun S."/>
        </authorList>
    </citation>
    <scope>NUCLEOTIDE SEQUENCE [LARGE SCALE GENOMIC DNA]</scope>
    <source>
        <strain evidence="2 3">C-174</strain>
    </source>
</reference>
<gene>
    <name evidence="2" type="ORF">HIO71_13510</name>
</gene>
<name>A0A848N899_9FLAO</name>
<feature type="signal peptide" evidence="1">
    <location>
        <begin position="1"/>
        <end position="23"/>
    </location>
</feature>
<organism evidence="2 3">
    <name type="scientific">Chryseobacterium aquaticum</name>
    <dbReference type="NCBI Taxonomy" id="452084"/>
    <lineage>
        <taxon>Bacteria</taxon>
        <taxon>Pseudomonadati</taxon>
        <taxon>Bacteroidota</taxon>
        <taxon>Flavobacteriia</taxon>
        <taxon>Flavobacteriales</taxon>
        <taxon>Weeksellaceae</taxon>
        <taxon>Chryseobacterium group</taxon>
        <taxon>Chryseobacterium</taxon>
    </lineage>
</organism>
<sequence>MKRNLFFRLCLMTIALLSLNSCRQEDLYEQNEKKDAAKYKVYMLNKSQVTSDFALFDKVARIQSVFTERKNLNARSVQDSVLDGGIVKIDKVLVVENEGGQKTYTFPLKRTFPTSTIENLVLKRNTDSTFSGVLVQYHLSSRDKDLFNKWHSVDLKSKTKIYDINNLSIATSAKIITTSFGCFTMSYEDGMCGEGLHPYGDTSCTFTPTNQPTKQAQPPRILFIKAIPSCGGDGSVASNPNPATGSVPTGGGEELTMMFDEYDLTYHNGDITDPDFQFWYKVNQFVQAQPQNVQSLNAENHYVFYFIHTYFKLNGGLTDANKTFVANRLQQLATWLYDTSMGTHLDYNQKLNVGIWSVKYLLENPNVTWEDFKNQFLTSQCDKIKAKFEDPNFKAKVVAIDEPSAFADDHEVGFAAKYTSTTLGSSGATYTTPTPLSANGHTVKLPSGSQYFGFMHVHIDFYKGEPTVKIFSPFDVGTFLTSCIMNAKAHGNIGDAFAMVITSQGNYMLQYTLPDDNYPLTEDMVKYDWNPWYKDEYQKLINEDEFTQENVEKLFMKFLTEKVNIPGTELYKIDKGTGKAYKMNNDGTKTPCP</sequence>
<keyword evidence="1" id="KW-0732">Signal</keyword>
<evidence type="ECO:0000313" key="2">
    <source>
        <dbReference type="EMBL" id="NMR35202.1"/>
    </source>
</evidence>
<evidence type="ECO:0000256" key="1">
    <source>
        <dbReference type="SAM" id="SignalP"/>
    </source>
</evidence>
<dbReference type="EMBL" id="JABCJF010000007">
    <property type="protein sequence ID" value="NMR35202.1"/>
    <property type="molecule type" value="Genomic_DNA"/>
</dbReference>
<accession>A0A848N899</accession>
<protein>
    <submittedName>
        <fullName evidence="2">Uncharacterized protein</fullName>
    </submittedName>
</protein>
<feature type="chain" id="PRO_5032855639" evidence="1">
    <location>
        <begin position="24"/>
        <end position="593"/>
    </location>
</feature>